<keyword evidence="2" id="KW-0235">DNA replication</keyword>
<dbReference type="SUPFAM" id="SSF48019">
    <property type="entry name" value="post-AAA+ oligomerization domain-like"/>
    <property type="match status" value="1"/>
</dbReference>
<keyword evidence="4" id="KW-0067">ATP-binding</keyword>
<dbReference type="InterPro" id="IPR008921">
    <property type="entry name" value="DNA_pol3_clamp-load_cplx_C"/>
</dbReference>
<comment type="similarity">
    <text evidence="1">Belongs to the activator 1 small subunits family.</text>
</comment>
<dbReference type="SMART" id="SM00382">
    <property type="entry name" value="AAA"/>
    <property type="match status" value="1"/>
</dbReference>
<dbReference type="Gene3D" id="3.40.50.300">
    <property type="entry name" value="P-loop containing nucleotide triphosphate hydrolases"/>
    <property type="match status" value="1"/>
</dbReference>
<evidence type="ECO:0000256" key="1">
    <source>
        <dbReference type="ARBA" id="ARBA00005378"/>
    </source>
</evidence>
<dbReference type="SUPFAM" id="SSF52540">
    <property type="entry name" value="P-loop containing nucleoside triphosphate hydrolases"/>
    <property type="match status" value="1"/>
</dbReference>
<proteinExistence type="inferred from homology"/>
<name>A0A7R9YFH1_9STRA</name>
<dbReference type="Pfam" id="PF08542">
    <property type="entry name" value="Rep_fac_C"/>
    <property type="match status" value="1"/>
</dbReference>
<dbReference type="NCBIfam" id="NF001679">
    <property type="entry name" value="PRK00440.1"/>
    <property type="match status" value="1"/>
</dbReference>
<dbReference type="GO" id="GO:0005663">
    <property type="term" value="C:DNA replication factor C complex"/>
    <property type="evidence" value="ECO:0007669"/>
    <property type="project" value="TreeGrafter"/>
</dbReference>
<reference evidence="6" key="1">
    <citation type="submission" date="2021-01" db="EMBL/GenBank/DDBJ databases">
        <authorList>
            <person name="Corre E."/>
            <person name="Pelletier E."/>
            <person name="Niang G."/>
            <person name="Scheremetjew M."/>
            <person name="Finn R."/>
            <person name="Kale V."/>
            <person name="Holt S."/>
            <person name="Cochrane G."/>
            <person name="Meng A."/>
            <person name="Brown T."/>
            <person name="Cohen L."/>
        </authorList>
    </citation>
    <scope>NUCLEOTIDE SEQUENCE</scope>
    <source>
        <strain evidence="6">CCMP2078</strain>
    </source>
</reference>
<organism evidence="6">
    <name type="scientific">Pinguiococcus pyrenoidosus</name>
    <dbReference type="NCBI Taxonomy" id="172671"/>
    <lineage>
        <taxon>Eukaryota</taxon>
        <taxon>Sar</taxon>
        <taxon>Stramenopiles</taxon>
        <taxon>Ochrophyta</taxon>
        <taxon>Pinguiophyceae</taxon>
        <taxon>Pinguiochrysidales</taxon>
        <taxon>Pinguiochrysidaceae</taxon>
        <taxon>Pinguiococcus</taxon>
    </lineage>
</organism>
<evidence type="ECO:0000313" key="6">
    <source>
        <dbReference type="EMBL" id="CAD8265140.1"/>
    </source>
</evidence>
<sequence>MLGSGAKKSTRSTPWIEKHRPACIRDVASQDEVVQTLTTAVRVGAIPHLLFYGPPGTGKTSTILAMARDLFGTEWRKRVLELNASDERGIKVIRDKVKGFAAQAVPADGRPQFKIVILDEADTMTVEAQSALRRTMETYSRVTRFCLVCNYVTRIIEPLASRCAKFRFKPLPPDSMIERLREIAEKEGMQVNDELLGSVVNAAGGDMRCAVTTLQSSAALGGVAALEQEEILELSGVVPDAVLEPFWKALEAQSFESLQQAVRDILAEGWPMDGLLKTMLKTLLENTVMQDEAKARFIEKLAEAESRFIDGAGEELQLLDVGASMLQQSF</sequence>
<dbReference type="GO" id="GO:0016887">
    <property type="term" value="F:ATP hydrolysis activity"/>
    <property type="evidence" value="ECO:0007669"/>
    <property type="project" value="InterPro"/>
</dbReference>
<dbReference type="PANTHER" id="PTHR11669">
    <property type="entry name" value="REPLICATION FACTOR C / DNA POLYMERASE III GAMMA-TAU SUBUNIT"/>
    <property type="match status" value="1"/>
</dbReference>
<dbReference type="CDD" id="cd18140">
    <property type="entry name" value="HLD_clamp_RFC"/>
    <property type="match status" value="1"/>
</dbReference>
<gene>
    <name evidence="6" type="ORF">PPYR1160_LOCUS14643</name>
</gene>
<dbReference type="CDD" id="cd00009">
    <property type="entry name" value="AAA"/>
    <property type="match status" value="1"/>
</dbReference>
<dbReference type="FunFam" id="3.40.50.300:FF:000129">
    <property type="entry name" value="Replication factor C subunit 5"/>
    <property type="match status" value="1"/>
</dbReference>
<dbReference type="InterPro" id="IPR027417">
    <property type="entry name" value="P-loop_NTPase"/>
</dbReference>
<dbReference type="PANTHER" id="PTHR11669:SF20">
    <property type="entry name" value="REPLICATION FACTOR C SUBUNIT 4"/>
    <property type="match status" value="1"/>
</dbReference>
<accession>A0A7R9YFH1</accession>
<evidence type="ECO:0000256" key="3">
    <source>
        <dbReference type="ARBA" id="ARBA00022741"/>
    </source>
</evidence>
<dbReference type="GO" id="GO:0006281">
    <property type="term" value="P:DNA repair"/>
    <property type="evidence" value="ECO:0007669"/>
    <property type="project" value="TreeGrafter"/>
</dbReference>
<evidence type="ECO:0000256" key="2">
    <source>
        <dbReference type="ARBA" id="ARBA00022705"/>
    </source>
</evidence>
<dbReference type="GO" id="GO:0003677">
    <property type="term" value="F:DNA binding"/>
    <property type="evidence" value="ECO:0007669"/>
    <property type="project" value="InterPro"/>
</dbReference>
<dbReference type="EMBL" id="HBEA01019282">
    <property type="protein sequence ID" value="CAD8265140.1"/>
    <property type="molecule type" value="Transcribed_RNA"/>
</dbReference>
<dbReference type="InterPro" id="IPR047854">
    <property type="entry name" value="RFC_lid"/>
</dbReference>
<dbReference type="AlphaFoldDB" id="A0A7R9YFH1"/>
<dbReference type="InterPro" id="IPR003959">
    <property type="entry name" value="ATPase_AAA_core"/>
</dbReference>
<dbReference type="Pfam" id="PF00004">
    <property type="entry name" value="AAA"/>
    <property type="match status" value="1"/>
</dbReference>
<dbReference type="Gene3D" id="1.10.8.60">
    <property type="match status" value="1"/>
</dbReference>
<evidence type="ECO:0000259" key="5">
    <source>
        <dbReference type="SMART" id="SM00382"/>
    </source>
</evidence>
<keyword evidence="3" id="KW-0547">Nucleotide-binding</keyword>
<dbReference type="InterPro" id="IPR050238">
    <property type="entry name" value="DNA_Rep/Repair_Clamp_Loader"/>
</dbReference>
<evidence type="ECO:0000256" key="4">
    <source>
        <dbReference type="ARBA" id="ARBA00022840"/>
    </source>
</evidence>
<protein>
    <recommendedName>
        <fullName evidence="5">AAA+ ATPase domain-containing protein</fullName>
    </recommendedName>
</protein>
<dbReference type="GO" id="GO:0006261">
    <property type="term" value="P:DNA-templated DNA replication"/>
    <property type="evidence" value="ECO:0007669"/>
    <property type="project" value="TreeGrafter"/>
</dbReference>
<dbReference type="GO" id="GO:0005524">
    <property type="term" value="F:ATP binding"/>
    <property type="evidence" value="ECO:0007669"/>
    <property type="project" value="UniProtKB-KW"/>
</dbReference>
<dbReference type="InterPro" id="IPR013748">
    <property type="entry name" value="Rep_factorC_C"/>
</dbReference>
<dbReference type="GO" id="GO:0005634">
    <property type="term" value="C:nucleus"/>
    <property type="evidence" value="ECO:0007669"/>
    <property type="project" value="TreeGrafter"/>
</dbReference>
<dbReference type="GO" id="GO:0003689">
    <property type="term" value="F:DNA clamp loader activity"/>
    <property type="evidence" value="ECO:0007669"/>
    <property type="project" value="TreeGrafter"/>
</dbReference>
<dbReference type="Gene3D" id="1.20.272.10">
    <property type="match status" value="1"/>
</dbReference>
<dbReference type="InterPro" id="IPR003593">
    <property type="entry name" value="AAA+_ATPase"/>
</dbReference>
<dbReference type="Pfam" id="PF21960">
    <property type="entry name" value="RCF1-5-like_lid"/>
    <property type="match status" value="1"/>
</dbReference>
<feature type="domain" description="AAA+ ATPase" evidence="5">
    <location>
        <begin position="45"/>
        <end position="174"/>
    </location>
</feature>